<evidence type="ECO:0000259" key="22">
    <source>
        <dbReference type="PROSITE" id="PS51192"/>
    </source>
</evidence>
<dbReference type="GO" id="GO:0005694">
    <property type="term" value="C:chromosome"/>
    <property type="evidence" value="ECO:0007669"/>
    <property type="project" value="TreeGrafter"/>
</dbReference>
<evidence type="ECO:0000256" key="8">
    <source>
        <dbReference type="ARBA" id="ARBA00022801"/>
    </source>
</evidence>
<feature type="compositionally biased region" description="Low complexity" evidence="21">
    <location>
        <begin position="1609"/>
        <end position="1619"/>
    </location>
</feature>
<comment type="cofactor">
    <cofactor evidence="1">
        <name>Zn(2+)</name>
        <dbReference type="ChEBI" id="CHEBI:29105"/>
    </cofactor>
</comment>
<dbReference type="Pfam" id="PF09382">
    <property type="entry name" value="RQC"/>
    <property type="match status" value="1"/>
</dbReference>
<feature type="compositionally biased region" description="Acidic residues" evidence="21">
    <location>
        <begin position="321"/>
        <end position="333"/>
    </location>
</feature>
<evidence type="ECO:0000256" key="15">
    <source>
        <dbReference type="ARBA" id="ARBA00023242"/>
    </source>
</evidence>
<dbReference type="InterPro" id="IPR004589">
    <property type="entry name" value="DNA_helicase_ATP-dep_RecQ"/>
</dbReference>
<feature type="region of interest" description="Disordered" evidence="21">
    <location>
        <begin position="569"/>
        <end position="616"/>
    </location>
</feature>
<feature type="region of interest" description="Disordered" evidence="21">
    <location>
        <begin position="1470"/>
        <end position="1519"/>
    </location>
</feature>
<dbReference type="GO" id="GO:0006260">
    <property type="term" value="P:DNA replication"/>
    <property type="evidence" value="ECO:0007669"/>
    <property type="project" value="UniProtKB-KW"/>
</dbReference>
<comment type="subcellular location">
    <subcellularLocation>
        <location evidence="2">Nucleus</location>
    </subcellularLocation>
</comment>
<feature type="compositionally biased region" description="Low complexity" evidence="21">
    <location>
        <begin position="1563"/>
        <end position="1574"/>
    </location>
</feature>
<dbReference type="InterPro" id="IPR036388">
    <property type="entry name" value="WH-like_DNA-bd_sf"/>
</dbReference>
<feature type="region of interest" description="Disordered" evidence="21">
    <location>
        <begin position="1281"/>
        <end position="1309"/>
    </location>
</feature>
<feature type="compositionally biased region" description="Basic and acidic residues" evidence="21">
    <location>
        <begin position="65"/>
        <end position="75"/>
    </location>
</feature>
<dbReference type="GO" id="GO:0043138">
    <property type="term" value="F:3'-5' DNA helicase activity"/>
    <property type="evidence" value="ECO:0007669"/>
    <property type="project" value="UniProtKB-EC"/>
</dbReference>
<feature type="region of interest" description="Disordered" evidence="21">
    <location>
        <begin position="672"/>
        <end position="724"/>
    </location>
</feature>
<dbReference type="FunFam" id="1.10.10.10:FF:000495">
    <property type="entry name" value="RecQ family helicase MusN"/>
    <property type="match status" value="1"/>
</dbReference>
<feature type="compositionally biased region" description="Polar residues" evidence="21">
    <location>
        <begin position="676"/>
        <end position="687"/>
    </location>
</feature>
<dbReference type="FunFam" id="3.40.50.300:FF:000537">
    <property type="entry name" value="Bloom syndrome RecQ-like helicase"/>
    <property type="match status" value="1"/>
</dbReference>
<dbReference type="SMART" id="SM00490">
    <property type="entry name" value="HELICc"/>
    <property type="match status" value="1"/>
</dbReference>
<dbReference type="PANTHER" id="PTHR13710">
    <property type="entry name" value="DNA HELICASE RECQ FAMILY MEMBER"/>
    <property type="match status" value="1"/>
</dbReference>
<evidence type="ECO:0000256" key="17">
    <source>
        <dbReference type="ARBA" id="ARBA00034808"/>
    </source>
</evidence>
<feature type="coiled-coil region" evidence="20">
    <location>
        <begin position="439"/>
        <end position="479"/>
    </location>
</feature>
<comment type="catalytic activity">
    <reaction evidence="18">
        <text>ATP + H2O = ADP + phosphate + H(+)</text>
        <dbReference type="Rhea" id="RHEA:13065"/>
        <dbReference type="ChEBI" id="CHEBI:15377"/>
        <dbReference type="ChEBI" id="CHEBI:15378"/>
        <dbReference type="ChEBI" id="CHEBI:30616"/>
        <dbReference type="ChEBI" id="CHEBI:43474"/>
        <dbReference type="ChEBI" id="CHEBI:456216"/>
    </reaction>
</comment>
<evidence type="ECO:0000256" key="12">
    <source>
        <dbReference type="ARBA" id="ARBA00023125"/>
    </source>
</evidence>
<evidence type="ECO:0000256" key="13">
    <source>
        <dbReference type="ARBA" id="ARBA00023204"/>
    </source>
</evidence>
<evidence type="ECO:0000313" key="24">
    <source>
        <dbReference type="EMBL" id="SMR60277.1"/>
    </source>
</evidence>
<keyword evidence="9" id="KW-0347">Helicase</keyword>
<dbReference type="CDD" id="cd17920">
    <property type="entry name" value="DEXHc_RecQ"/>
    <property type="match status" value="1"/>
</dbReference>
<dbReference type="GO" id="GO:0005634">
    <property type="term" value="C:nucleus"/>
    <property type="evidence" value="ECO:0007669"/>
    <property type="project" value="UniProtKB-SubCell"/>
</dbReference>
<evidence type="ECO:0000256" key="5">
    <source>
        <dbReference type="ARBA" id="ARBA00022723"/>
    </source>
</evidence>
<proteinExistence type="inferred from homology"/>
<evidence type="ECO:0000256" key="11">
    <source>
        <dbReference type="ARBA" id="ARBA00022840"/>
    </source>
</evidence>
<evidence type="ECO:0000256" key="14">
    <source>
        <dbReference type="ARBA" id="ARBA00023235"/>
    </source>
</evidence>
<feature type="domain" description="Helicase C-terminal" evidence="23">
    <location>
        <begin position="962"/>
        <end position="1116"/>
    </location>
</feature>
<dbReference type="Proteomes" id="UP000245764">
    <property type="component" value="Chromosome 11"/>
</dbReference>
<feature type="compositionally biased region" description="Acidic residues" evidence="21">
    <location>
        <begin position="1489"/>
        <end position="1517"/>
    </location>
</feature>
<keyword evidence="12" id="KW-0238">DNA-binding</keyword>
<dbReference type="GO" id="GO:0000724">
    <property type="term" value="P:double-strand break repair via homologous recombination"/>
    <property type="evidence" value="ECO:0007669"/>
    <property type="project" value="TreeGrafter"/>
</dbReference>
<dbReference type="GO" id="GO:0016787">
    <property type="term" value="F:hydrolase activity"/>
    <property type="evidence" value="ECO:0007669"/>
    <property type="project" value="UniProtKB-KW"/>
</dbReference>
<feature type="region of interest" description="Disordered" evidence="21">
    <location>
        <begin position="65"/>
        <end position="153"/>
    </location>
</feature>
<evidence type="ECO:0000256" key="10">
    <source>
        <dbReference type="ARBA" id="ARBA00022833"/>
    </source>
</evidence>
<evidence type="ECO:0000256" key="6">
    <source>
        <dbReference type="ARBA" id="ARBA00022741"/>
    </source>
</evidence>
<dbReference type="GO" id="GO:0009378">
    <property type="term" value="F:four-way junction helicase activity"/>
    <property type="evidence" value="ECO:0007669"/>
    <property type="project" value="TreeGrafter"/>
</dbReference>
<gene>
    <name evidence="24" type="ORF">ZT1E4_G10242</name>
</gene>
<evidence type="ECO:0000256" key="9">
    <source>
        <dbReference type="ARBA" id="ARBA00022806"/>
    </source>
</evidence>
<keyword evidence="4" id="KW-0235">DNA replication</keyword>
<evidence type="ECO:0000256" key="19">
    <source>
        <dbReference type="ARBA" id="ARBA00073450"/>
    </source>
</evidence>
<sequence>MTRNNLDEHLTWLLRARPSVPAAITSLPQVTASFPTITATQLEAITTEDDSVEEVQSGRRLNEKLVARNQEEMARTRIAPGSASRSASTMGRAPEASPSRDGRTMSAQSSRAPSVSRPPQVTRPASVSRVQSSSKAPLLQRTPLPSRPSPMPSHMEVEVLDLSESLGALCSPPLHRHVPPVAGRKRSSDEFDCDLEALRDAETQKRPALQHRQTVRISDSFPTIEEYMDEPLTPSKGDLSSDIPPPPYSTIPPKANTPVKLSRVNTAVARTPSRYASGRVMPDSEDEEDLVNAARHKPKEDHKRRPVPSPRKRSVKHEVVTSDDDSFESLIEDVGERPTRLKVEEPAESNRHAPTRASKTPQPGPTPINKHVTIEAPTPTAGSQATLSPEQEEQSVLLGKLFSASEQVFKRITSGLSGQQEALAEEIMEVMENGPAGAEVELEAQLEAIAHRLEALERLRDHRERYKSLSAEKDKMKDALKRAILSRQKDAKDAAQAANIVVKEQLRAVEIECLASLKMCQEDVSAAFSQDTNSSESTAGQRIAVKSTQAPMKGLSEQALFVPSSSRIAQTQMAQSMPPPPLRQTTISTTRTTTQPPQRALQVQREQPSAEDDSQMFDDDSFEDINDHGTFIGNGNMYSHRMGTPPARFGDFDEEDFGMDDDEDMLEAAQDFENRGQPSRTTYQESTRPVFAEASGNRQSQPASGAKSRKTPKKLTAQEESDLEKRNFSFPWSTDVKEALKEKFRLKGFRENQIDAINATLAGKDTFVLMPTGGGKSLCYQLPALVRSGRTRGVTVVISPLVSLMEDQVQHLQKLNIQAFLVNSETTQDQRSALMDSLYSADVENLVHLLYVTPEMLAKSTKMVSTFHWLHRKNRLARFVIDEAHCVSQWGHDFRPDYKLLGEFRRQFMGVPVMALTATATENVRADTIHNLSIEGCEVFTSSFNRRNLYYEVRKKAKGKGDIESIANLIKEDHHKQTGIIYCFSRKDCEGMAEALRKQHSIKAHHYHAGLKSEEKSQVQKKWQAGTYHVIVATIAFGMGIDKGNVRFVIHHTIPKSLEGYYQETGRAGRDGLDSACYLFYGYGDATKVRRMIDKDDENTTSWEQKQRQHHMFRLMIQFCENKSDCRRVQVLRYFNEPFNKVDCEAKCDNCNSTSTFESVDFTQYARQAIELVRAVRGSKVTVLHCVDVFRGAENAKIKSLGHNAIPQFGVGSDLSREDIERLFYRLLSEEAIREDTEVNKKGFPQSHVNIGRKAGDFRPGRTQLLMQISTTPRVAKAAKAATKKGKKAAAGPAPRELPMSTNVSSPIQAASKRKRAALPQRGEMHANGYRRDDFVISDPEDGNVEESDESDGFEPILDSRRPRATKAARSAGPAITTDEAIERLDDMHRIVLEDFMQNAEKKAKDIMNNKGLSVVPFSNTQLRTMLINWIDTEEGMSQINGMKPEMIKLYGKPFLRMVEKFRESYTEMTGKEATKESQHAHNVISLVSDDEGESDYGEMESDFEEDEETQEADPGEESAYFRREATRTQLNAKFGFKQSEASDAPKATVPKKAAAKKPKNYRATGSRTASGSGRNSGGGRSRQASGGGFGGRSTSGVKKRGKSGGSNAGPTRGPARGAPKGGGGGFVSMMPT</sequence>
<dbReference type="Pfam" id="PF16124">
    <property type="entry name" value="RecQ_Zn_bind"/>
    <property type="match status" value="1"/>
</dbReference>
<feature type="compositionally biased region" description="Basic residues" evidence="21">
    <location>
        <begin position="304"/>
        <end position="315"/>
    </location>
</feature>
<feature type="region of interest" description="Disordered" evidence="21">
    <location>
        <begin position="1534"/>
        <end position="1633"/>
    </location>
</feature>
<feature type="compositionally biased region" description="Basic and acidic residues" evidence="21">
    <location>
        <begin position="1470"/>
        <end position="1480"/>
    </location>
</feature>
<evidence type="ECO:0000256" key="18">
    <source>
        <dbReference type="ARBA" id="ARBA00049360"/>
    </source>
</evidence>
<feature type="compositionally biased region" description="Basic and acidic residues" evidence="21">
    <location>
        <begin position="334"/>
        <end position="351"/>
    </location>
</feature>
<keyword evidence="5" id="KW-0479">Metal-binding</keyword>
<evidence type="ECO:0000256" key="1">
    <source>
        <dbReference type="ARBA" id="ARBA00001947"/>
    </source>
</evidence>
<comment type="similarity">
    <text evidence="3">Belongs to the helicase family. RecQ subfamily.</text>
</comment>
<dbReference type="GO" id="GO:0005737">
    <property type="term" value="C:cytoplasm"/>
    <property type="evidence" value="ECO:0007669"/>
    <property type="project" value="TreeGrafter"/>
</dbReference>
<evidence type="ECO:0000256" key="2">
    <source>
        <dbReference type="ARBA" id="ARBA00004123"/>
    </source>
</evidence>
<dbReference type="GO" id="GO:0003677">
    <property type="term" value="F:DNA binding"/>
    <property type="evidence" value="ECO:0007669"/>
    <property type="project" value="UniProtKB-KW"/>
</dbReference>
<dbReference type="PROSITE" id="PS00690">
    <property type="entry name" value="DEAH_ATP_HELICASE"/>
    <property type="match status" value="1"/>
</dbReference>
<dbReference type="Pfam" id="PF00271">
    <property type="entry name" value="Helicase_C"/>
    <property type="match status" value="1"/>
</dbReference>
<dbReference type="PROSITE" id="PS51192">
    <property type="entry name" value="HELICASE_ATP_BIND_1"/>
    <property type="match status" value="1"/>
</dbReference>
<feature type="compositionally biased region" description="Low complexity" evidence="21">
    <location>
        <begin position="583"/>
        <end position="599"/>
    </location>
</feature>
<evidence type="ECO:0000256" key="21">
    <source>
        <dbReference type="SAM" id="MobiDB-lite"/>
    </source>
</evidence>
<dbReference type="PANTHER" id="PTHR13710:SF153">
    <property type="entry name" value="RECQ-LIKE DNA HELICASE BLM"/>
    <property type="match status" value="1"/>
</dbReference>
<evidence type="ECO:0000256" key="7">
    <source>
        <dbReference type="ARBA" id="ARBA00022763"/>
    </source>
</evidence>
<dbReference type="SMART" id="SM00956">
    <property type="entry name" value="RQC"/>
    <property type="match status" value="1"/>
</dbReference>
<protein>
    <recommendedName>
        <fullName evidence="19">RecQ-like DNA helicase BLM</fullName>
        <ecNumber evidence="17">5.6.2.4</ecNumber>
    </recommendedName>
</protein>
<dbReference type="Pfam" id="PF00270">
    <property type="entry name" value="DEAD"/>
    <property type="match status" value="1"/>
</dbReference>
<dbReference type="Gene3D" id="3.40.50.300">
    <property type="entry name" value="P-loop containing nucleotide triphosphate hydrolases"/>
    <property type="match status" value="2"/>
</dbReference>
<keyword evidence="20" id="KW-0175">Coiled coil</keyword>
<dbReference type="InterPro" id="IPR018982">
    <property type="entry name" value="RQC_domain"/>
</dbReference>
<dbReference type="Gene3D" id="1.10.10.10">
    <property type="entry name" value="Winged helix-like DNA-binding domain superfamily/Winged helix DNA-binding domain"/>
    <property type="match status" value="1"/>
</dbReference>
<keyword evidence="13" id="KW-0234">DNA repair</keyword>
<dbReference type="SUPFAM" id="SSF52540">
    <property type="entry name" value="P-loop containing nucleoside triphosphate hydrolases"/>
    <property type="match status" value="2"/>
</dbReference>
<dbReference type="PROSITE" id="PS51194">
    <property type="entry name" value="HELICASE_CTER"/>
    <property type="match status" value="1"/>
</dbReference>
<dbReference type="InterPro" id="IPR001650">
    <property type="entry name" value="Helicase_C-like"/>
</dbReference>
<feature type="region of interest" description="Disordered" evidence="21">
    <location>
        <begin position="1334"/>
        <end position="1374"/>
    </location>
</feature>
<dbReference type="SMART" id="SM00487">
    <property type="entry name" value="DEXDc"/>
    <property type="match status" value="1"/>
</dbReference>
<keyword evidence="6" id="KW-0547">Nucleotide-binding</keyword>
<evidence type="ECO:0000256" key="16">
    <source>
        <dbReference type="ARBA" id="ARBA00034617"/>
    </source>
</evidence>
<dbReference type="GO" id="GO:0046872">
    <property type="term" value="F:metal ion binding"/>
    <property type="evidence" value="ECO:0007669"/>
    <property type="project" value="UniProtKB-KW"/>
</dbReference>
<feature type="compositionally biased region" description="Polar residues" evidence="21">
    <location>
        <begin position="105"/>
        <end position="135"/>
    </location>
</feature>
<evidence type="ECO:0000313" key="25">
    <source>
        <dbReference type="Proteomes" id="UP000245764"/>
    </source>
</evidence>
<keyword evidence="7" id="KW-0227">DNA damage</keyword>
<feature type="compositionally biased region" description="Polar residues" evidence="21">
    <location>
        <begin position="1300"/>
        <end position="1309"/>
    </location>
</feature>
<dbReference type="NCBIfam" id="TIGR00614">
    <property type="entry name" value="recQ_fam"/>
    <property type="match status" value="1"/>
</dbReference>
<dbReference type="EC" id="5.6.2.4" evidence="17"/>
<name>A0A2H1H368_ZYMTR</name>
<feature type="compositionally biased region" description="Gly residues" evidence="21">
    <location>
        <begin position="1575"/>
        <end position="1594"/>
    </location>
</feature>
<feature type="region of interest" description="Disordered" evidence="21">
    <location>
        <begin position="249"/>
        <end position="374"/>
    </location>
</feature>
<dbReference type="InterPro" id="IPR032284">
    <property type="entry name" value="RecQ_Zn-bd"/>
</dbReference>
<dbReference type="FunFam" id="3.40.50.300:FF:000340">
    <property type="entry name" value="Bloom syndrome, RecQ helicase"/>
    <property type="match status" value="1"/>
</dbReference>
<dbReference type="CDD" id="cd18794">
    <property type="entry name" value="SF2_C_RecQ"/>
    <property type="match status" value="1"/>
</dbReference>
<feature type="domain" description="Helicase ATP-binding" evidence="22">
    <location>
        <begin position="757"/>
        <end position="938"/>
    </location>
</feature>
<keyword evidence="10" id="KW-0862">Zinc</keyword>
<dbReference type="InterPro" id="IPR014001">
    <property type="entry name" value="Helicase_ATP-bd"/>
</dbReference>
<evidence type="ECO:0000256" key="20">
    <source>
        <dbReference type="SAM" id="Coils"/>
    </source>
</evidence>
<keyword evidence="14" id="KW-0413">Isomerase</keyword>
<evidence type="ECO:0000256" key="4">
    <source>
        <dbReference type="ARBA" id="ARBA00022705"/>
    </source>
</evidence>
<organism evidence="24 25">
    <name type="scientific">Zymoseptoria tritici ST99CH_1E4</name>
    <dbReference type="NCBI Taxonomy" id="1276532"/>
    <lineage>
        <taxon>Eukaryota</taxon>
        <taxon>Fungi</taxon>
        <taxon>Dikarya</taxon>
        <taxon>Ascomycota</taxon>
        <taxon>Pezizomycotina</taxon>
        <taxon>Dothideomycetes</taxon>
        <taxon>Dothideomycetidae</taxon>
        <taxon>Mycosphaerellales</taxon>
        <taxon>Mycosphaerellaceae</taxon>
        <taxon>Zymoseptoria</taxon>
    </lineage>
</organism>
<reference evidence="25" key="1">
    <citation type="submission" date="2017-05" db="EMBL/GenBank/DDBJ databases">
        <authorList>
            <person name="Song R."/>
            <person name="Chenine A.L."/>
            <person name="Ruprecht R.M."/>
        </authorList>
    </citation>
    <scope>NUCLEOTIDE SEQUENCE [LARGE SCALE GENOMIC DNA]</scope>
</reference>
<dbReference type="GO" id="GO:0005524">
    <property type="term" value="F:ATP binding"/>
    <property type="evidence" value="ECO:0007669"/>
    <property type="project" value="UniProtKB-KW"/>
</dbReference>
<dbReference type="InterPro" id="IPR002464">
    <property type="entry name" value="DNA/RNA_helicase_DEAH_CS"/>
</dbReference>
<dbReference type="Gene3D" id="1.10.150.80">
    <property type="entry name" value="HRDC domain"/>
    <property type="match status" value="1"/>
</dbReference>
<comment type="catalytic activity">
    <reaction evidence="16">
        <text>Couples ATP hydrolysis with the unwinding of duplex DNA by translocating in the 3'-5' direction.</text>
        <dbReference type="EC" id="5.6.2.4"/>
    </reaction>
</comment>
<dbReference type="InterPro" id="IPR011545">
    <property type="entry name" value="DEAD/DEAH_box_helicase_dom"/>
</dbReference>
<feature type="compositionally biased region" description="Acidic residues" evidence="21">
    <location>
        <begin position="1339"/>
        <end position="1353"/>
    </location>
</feature>
<dbReference type="InterPro" id="IPR044876">
    <property type="entry name" value="HRDC_dom_sf"/>
</dbReference>
<keyword evidence="11" id="KW-0067">ATP-binding</keyword>
<keyword evidence="15" id="KW-0539">Nucleus</keyword>
<keyword evidence="8" id="KW-0378">Hydrolase</keyword>
<dbReference type="InterPro" id="IPR027417">
    <property type="entry name" value="P-loop_NTPase"/>
</dbReference>
<dbReference type="EMBL" id="LT854263">
    <property type="protein sequence ID" value="SMR60277.1"/>
    <property type="molecule type" value="Genomic_DNA"/>
</dbReference>
<evidence type="ECO:0000259" key="23">
    <source>
        <dbReference type="PROSITE" id="PS51194"/>
    </source>
</evidence>
<evidence type="ECO:0000256" key="3">
    <source>
        <dbReference type="ARBA" id="ARBA00005446"/>
    </source>
</evidence>
<accession>A0A2H1H368</accession>